<keyword evidence="3" id="KW-1185">Reference proteome</keyword>
<evidence type="ECO:0000313" key="2">
    <source>
        <dbReference type="EMBL" id="KAK5650133.1"/>
    </source>
</evidence>
<evidence type="ECO:0000313" key="3">
    <source>
        <dbReference type="Proteomes" id="UP001329430"/>
    </source>
</evidence>
<accession>A0AAN7VUS5</accession>
<reference evidence="2 3" key="1">
    <citation type="journal article" date="2024" name="Insects">
        <title>An Improved Chromosome-Level Genome Assembly of the Firefly Pyrocoelia pectoralis.</title>
        <authorList>
            <person name="Fu X."/>
            <person name="Meyer-Rochow V.B."/>
            <person name="Ballantyne L."/>
            <person name="Zhu X."/>
        </authorList>
    </citation>
    <scope>NUCLEOTIDE SEQUENCE [LARGE SCALE GENOMIC DNA]</scope>
    <source>
        <strain evidence="2">XCY_ONT2</strain>
    </source>
</reference>
<dbReference type="InterPro" id="IPR006616">
    <property type="entry name" value="DM9_repeat"/>
</dbReference>
<feature type="chain" id="PRO_5042857546" evidence="1">
    <location>
        <begin position="19"/>
        <end position="201"/>
    </location>
</feature>
<keyword evidence="1" id="KW-0732">Signal</keyword>
<dbReference type="PANTHER" id="PTHR31649">
    <property type="entry name" value="AGAP009604-PA"/>
    <property type="match status" value="1"/>
</dbReference>
<proteinExistence type="predicted"/>
<gene>
    <name evidence="2" type="ORF">RI129_001162</name>
</gene>
<protein>
    <submittedName>
        <fullName evidence="2">Uncharacterized protein</fullName>
    </submittedName>
</protein>
<dbReference type="Proteomes" id="UP001329430">
    <property type="component" value="Chromosome 1"/>
</dbReference>
<comment type="caution">
    <text evidence="2">The sequence shown here is derived from an EMBL/GenBank/DDBJ whole genome shotgun (WGS) entry which is preliminary data.</text>
</comment>
<dbReference type="PANTHER" id="PTHR31649:SF10">
    <property type="entry name" value="IP19903P-RELATED"/>
    <property type="match status" value="1"/>
</dbReference>
<name>A0AAN7VUS5_9COLE</name>
<sequence>MKIILLFVVLCLSVLVNGSRHNHHSHSGRHNHHSHGDHIGYYWDDYKRNRLLKGVVAGKDIRNKEIYIGIAKHVEGNKEFLVPGVIYPWDAEEHMTYEWNKGPQTVTEGFRMLYSDYLDHMVWIQTNANDVRHLIHDKELISAGYDEEHNKYYIGRIQIDGLYYAGKIIISNIDDKNGFHCLTKTGYLHTNEFEVLTHQMK</sequence>
<organism evidence="2 3">
    <name type="scientific">Pyrocoelia pectoralis</name>
    <dbReference type="NCBI Taxonomy" id="417401"/>
    <lineage>
        <taxon>Eukaryota</taxon>
        <taxon>Metazoa</taxon>
        <taxon>Ecdysozoa</taxon>
        <taxon>Arthropoda</taxon>
        <taxon>Hexapoda</taxon>
        <taxon>Insecta</taxon>
        <taxon>Pterygota</taxon>
        <taxon>Neoptera</taxon>
        <taxon>Endopterygota</taxon>
        <taxon>Coleoptera</taxon>
        <taxon>Polyphaga</taxon>
        <taxon>Elateriformia</taxon>
        <taxon>Elateroidea</taxon>
        <taxon>Lampyridae</taxon>
        <taxon>Lampyrinae</taxon>
        <taxon>Pyrocoelia</taxon>
    </lineage>
</organism>
<evidence type="ECO:0000256" key="1">
    <source>
        <dbReference type="SAM" id="SignalP"/>
    </source>
</evidence>
<dbReference type="AlphaFoldDB" id="A0AAN7VUS5"/>
<feature type="signal peptide" evidence="1">
    <location>
        <begin position="1"/>
        <end position="18"/>
    </location>
</feature>
<dbReference type="EMBL" id="JAVRBK010000001">
    <property type="protein sequence ID" value="KAK5650133.1"/>
    <property type="molecule type" value="Genomic_DNA"/>
</dbReference>
<dbReference type="Pfam" id="PF11901">
    <property type="entry name" value="DM9"/>
    <property type="match status" value="1"/>
</dbReference>